<evidence type="ECO:0000313" key="7">
    <source>
        <dbReference type="Proteomes" id="UP000054011"/>
    </source>
</evidence>
<keyword evidence="7" id="KW-1185">Reference proteome</keyword>
<dbReference type="Pfam" id="PF01783">
    <property type="entry name" value="Ribosomal_L32p"/>
    <property type="match status" value="1"/>
</dbReference>
<keyword evidence="3 5" id="KW-0687">Ribonucleoprotein</keyword>
<dbReference type="EMBL" id="LNSV01000010">
    <property type="protein sequence ID" value="KUH39584.1"/>
    <property type="molecule type" value="Genomic_DNA"/>
</dbReference>
<evidence type="ECO:0000256" key="2">
    <source>
        <dbReference type="ARBA" id="ARBA00022980"/>
    </source>
</evidence>
<name>A0A100Y8D9_9ACTN</name>
<sequence>MAVPKRKMSRSNTRHRRAQWKAVTPQLVPVTVDGTVHRVPQRLVKAYERGLLRPEG</sequence>
<dbReference type="InterPro" id="IPR002677">
    <property type="entry name" value="Ribosomal_bL32"/>
</dbReference>
<dbReference type="STRING" id="936756.ATE80_06515"/>
<dbReference type="GO" id="GO:0015934">
    <property type="term" value="C:large ribosomal subunit"/>
    <property type="evidence" value="ECO:0007669"/>
    <property type="project" value="InterPro"/>
</dbReference>
<dbReference type="InterPro" id="IPR011332">
    <property type="entry name" value="Ribosomal_zn-bd"/>
</dbReference>
<evidence type="ECO:0000256" key="3">
    <source>
        <dbReference type="ARBA" id="ARBA00023274"/>
    </source>
</evidence>
<dbReference type="SUPFAM" id="SSF57829">
    <property type="entry name" value="Zn-binding ribosomal proteins"/>
    <property type="match status" value="1"/>
</dbReference>
<evidence type="ECO:0000256" key="1">
    <source>
        <dbReference type="ARBA" id="ARBA00008560"/>
    </source>
</evidence>
<dbReference type="Proteomes" id="UP000054011">
    <property type="component" value="Unassembled WGS sequence"/>
</dbReference>
<keyword evidence="2 5" id="KW-0689">Ribosomal protein</keyword>
<dbReference type="HAMAP" id="MF_00340">
    <property type="entry name" value="Ribosomal_bL32"/>
    <property type="match status" value="1"/>
</dbReference>
<evidence type="ECO:0000313" key="6">
    <source>
        <dbReference type="EMBL" id="KUH39584.1"/>
    </source>
</evidence>
<proteinExistence type="inferred from homology"/>
<evidence type="ECO:0000256" key="5">
    <source>
        <dbReference type="HAMAP-Rule" id="MF_00340"/>
    </source>
</evidence>
<protein>
    <recommendedName>
        <fullName evidence="4 5">Large ribosomal subunit protein bL32</fullName>
    </recommendedName>
</protein>
<organism evidence="6 7">
    <name type="scientific">Streptomyces kanasensis</name>
    <dbReference type="NCBI Taxonomy" id="936756"/>
    <lineage>
        <taxon>Bacteria</taxon>
        <taxon>Bacillati</taxon>
        <taxon>Actinomycetota</taxon>
        <taxon>Actinomycetes</taxon>
        <taxon>Kitasatosporales</taxon>
        <taxon>Streptomycetaceae</taxon>
        <taxon>Streptomyces</taxon>
    </lineage>
</organism>
<dbReference type="GO" id="GO:0006412">
    <property type="term" value="P:translation"/>
    <property type="evidence" value="ECO:0007669"/>
    <property type="project" value="UniProtKB-UniRule"/>
</dbReference>
<dbReference type="RefSeq" id="WP_058941174.1">
    <property type="nucleotide sequence ID" value="NZ_JBIBSF010000001.1"/>
</dbReference>
<reference evidence="6 7" key="1">
    <citation type="submission" date="2015-11" db="EMBL/GenBank/DDBJ databases">
        <title>Genome-wide analysis reveals the secondary metabolome in Streptomyces kanasensis ZX01.</title>
        <authorList>
            <person name="Zhang G."/>
            <person name="Han L."/>
            <person name="Feng J."/>
            <person name="Zhang X."/>
        </authorList>
    </citation>
    <scope>NUCLEOTIDE SEQUENCE [LARGE SCALE GENOMIC DNA]</scope>
    <source>
        <strain evidence="6 7">ZX01</strain>
    </source>
</reference>
<dbReference type="NCBIfam" id="TIGR01031">
    <property type="entry name" value="rpmF_bact"/>
    <property type="match status" value="1"/>
</dbReference>
<accession>A0A100Y8D9</accession>
<dbReference type="OrthoDB" id="9807363at2"/>
<dbReference type="AlphaFoldDB" id="A0A100Y8D9"/>
<evidence type="ECO:0000256" key="4">
    <source>
        <dbReference type="ARBA" id="ARBA00035178"/>
    </source>
</evidence>
<comment type="caution">
    <text evidence="6">The sequence shown here is derived from an EMBL/GenBank/DDBJ whole genome shotgun (WGS) entry which is preliminary data.</text>
</comment>
<gene>
    <name evidence="5" type="primary">rpmF</name>
    <name evidence="6" type="ORF">ATE80_06515</name>
</gene>
<comment type="similarity">
    <text evidence="1 5">Belongs to the bacterial ribosomal protein bL32 family.</text>
</comment>
<dbReference type="GO" id="GO:0003735">
    <property type="term" value="F:structural constituent of ribosome"/>
    <property type="evidence" value="ECO:0007669"/>
    <property type="project" value="InterPro"/>
</dbReference>